<name>A0A8J5UVN0_9HYME</name>
<gene>
    <name evidence="2" type="ORF">G9C98_008108</name>
</gene>
<dbReference type="PANTHER" id="PTHR39075">
    <property type="entry name" value="FI19908P1"/>
    <property type="match status" value="1"/>
</dbReference>
<feature type="compositionally biased region" description="Basic and acidic residues" evidence="1">
    <location>
        <begin position="63"/>
        <end position="72"/>
    </location>
</feature>
<reference evidence="2" key="1">
    <citation type="submission" date="2020-03" db="EMBL/GenBank/DDBJ databases">
        <authorList>
            <person name="Chebbi M.A."/>
            <person name="Drezen J.M."/>
        </authorList>
    </citation>
    <scope>NUCLEOTIDE SEQUENCE</scope>
    <source>
        <tissue evidence="2">Whole body</tissue>
    </source>
</reference>
<evidence type="ECO:0000256" key="1">
    <source>
        <dbReference type="SAM" id="MobiDB-lite"/>
    </source>
</evidence>
<dbReference type="Proteomes" id="UP000729913">
    <property type="component" value="Unassembled WGS sequence"/>
</dbReference>
<feature type="compositionally biased region" description="Polar residues" evidence="1">
    <location>
        <begin position="47"/>
        <end position="61"/>
    </location>
</feature>
<feature type="compositionally biased region" description="Basic residues" evidence="1">
    <location>
        <begin position="35"/>
        <end position="45"/>
    </location>
</feature>
<keyword evidence="3" id="KW-1185">Reference proteome</keyword>
<organism evidence="2 3">
    <name type="scientific">Cotesia typhae</name>
    <dbReference type="NCBI Taxonomy" id="2053667"/>
    <lineage>
        <taxon>Eukaryota</taxon>
        <taxon>Metazoa</taxon>
        <taxon>Ecdysozoa</taxon>
        <taxon>Arthropoda</taxon>
        <taxon>Hexapoda</taxon>
        <taxon>Insecta</taxon>
        <taxon>Pterygota</taxon>
        <taxon>Neoptera</taxon>
        <taxon>Endopterygota</taxon>
        <taxon>Hymenoptera</taxon>
        <taxon>Apocrita</taxon>
        <taxon>Ichneumonoidea</taxon>
        <taxon>Braconidae</taxon>
        <taxon>Microgastrinae</taxon>
        <taxon>Cotesia</taxon>
    </lineage>
</organism>
<sequence length="391" mass="43453">MIMISNQGVNRINRNSVSVENLSDVDNPLASSAKANRKTRRHKSRSANESNTKVKTTNASSADGKKDYKRNDMYQNYPTASNSAPHIQSHYSARDNHHATLRPRSLYTNYNYHSSESNFPFLDSPSNEHWTGTPNFSGSNWRQRSSSKSLVTPYYPSEDNAAYGENWRDHDIEGPSGTIATPHGTISLRLHNRIRVDMTVDRAVRVINFKNNIVLSLSGSGSAAALLHPNGRIYQYGSRVEILAHDSHGNNKYAKMWYKGVSFTSEQCALVYLVDAAGTRTTTDSFSDMSQDFSLGVFYAESRHGPACLQEAAAALSAAQNSNKYQMRTSPSNGTASLTTPFMHCTASLGQTSHLFVRRGERRMHYDGTSFIVRNAGHSAGFDDNNQLKVY</sequence>
<evidence type="ECO:0000313" key="2">
    <source>
        <dbReference type="EMBL" id="KAG8039465.1"/>
    </source>
</evidence>
<dbReference type="AlphaFoldDB" id="A0A8J5UVN0"/>
<dbReference type="OrthoDB" id="6287170at2759"/>
<dbReference type="PANTHER" id="PTHR39075:SF1">
    <property type="entry name" value="FI19908P1"/>
    <property type="match status" value="1"/>
</dbReference>
<feature type="region of interest" description="Disordered" evidence="1">
    <location>
        <begin position="28"/>
        <end position="86"/>
    </location>
</feature>
<dbReference type="GO" id="GO:0005615">
    <property type="term" value="C:extracellular space"/>
    <property type="evidence" value="ECO:0007669"/>
    <property type="project" value="TreeGrafter"/>
</dbReference>
<accession>A0A8J5UVN0</accession>
<protein>
    <submittedName>
        <fullName evidence="2">Uncharacterized protein</fullName>
    </submittedName>
</protein>
<proteinExistence type="predicted"/>
<comment type="caution">
    <text evidence="2">The sequence shown here is derived from an EMBL/GenBank/DDBJ whole genome shotgun (WGS) entry which is preliminary data.</text>
</comment>
<dbReference type="EMBL" id="JAAOIC020000035">
    <property type="protein sequence ID" value="KAG8039465.1"/>
    <property type="molecule type" value="Genomic_DNA"/>
</dbReference>
<evidence type="ECO:0000313" key="3">
    <source>
        <dbReference type="Proteomes" id="UP000729913"/>
    </source>
</evidence>
<reference evidence="2" key="2">
    <citation type="submission" date="2021-04" db="EMBL/GenBank/DDBJ databases">
        <title>Genome-wide patterns of bracovirus chromosomal integration into multiple host tissues during parasitism.</title>
        <authorList>
            <person name="Chebbi M.A.C."/>
        </authorList>
    </citation>
    <scope>NUCLEOTIDE SEQUENCE</scope>
    <source>
        <tissue evidence="2">Whole body</tissue>
    </source>
</reference>
<feature type="compositionally biased region" description="Polar residues" evidence="1">
    <location>
        <begin position="73"/>
        <end position="86"/>
    </location>
</feature>